<dbReference type="AlphaFoldDB" id="A0A8S9S6J5"/>
<gene>
    <name evidence="1" type="ORF">F2Q69_00031511</name>
</gene>
<sequence>MQVKPKKGRAKWKPPLTGWTMCKVGVVMSPILDRIVWTDCGAWKCTSMVIWPKDKRVIAW</sequence>
<organism evidence="1 2">
    <name type="scientific">Brassica cretica</name>
    <name type="common">Mustard</name>
    <dbReference type="NCBI Taxonomy" id="69181"/>
    <lineage>
        <taxon>Eukaryota</taxon>
        <taxon>Viridiplantae</taxon>
        <taxon>Streptophyta</taxon>
        <taxon>Embryophyta</taxon>
        <taxon>Tracheophyta</taxon>
        <taxon>Spermatophyta</taxon>
        <taxon>Magnoliopsida</taxon>
        <taxon>eudicotyledons</taxon>
        <taxon>Gunneridae</taxon>
        <taxon>Pentapetalae</taxon>
        <taxon>rosids</taxon>
        <taxon>malvids</taxon>
        <taxon>Brassicales</taxon>
        <taxon>Brassicaceae</taxon>
        <taxon>Brassiceae</taxon>
        <taxon>Brassica</taxon>
    </lineage>
</organism>
<comment type="caution">
    <text evidence="1">The sequence shown here is derived from an EMBL/GenBank/DDBJ whole genome shotgun (WGS) entry which is preliminary data.</text>
</comment>
<name>A0A8S9S6J5_BRACR</name>
<evidence type="ECO:0000313" key="2">
    <source>
        <dbReference type="Proteomes" id="UP000712600"/>
    </source>
</evidence>
<accession>A0A8S9S6J5</accession>
<evidence type="ECO:0000313" key="1">
    <source>
        <dbReference type="EMBL" id="KAF3588840.1"/>
    </source>
</evidence>
<dbReference type="Proteomes" id="UP000712600">
    <property type="component" value="Unassembled WGS sequence"/>
</dbReference>
<dbReference type="EMBL" id="QGKX02000088">
    <property type="protein sequence ID" value="KAF3588840.1"/>
    <property type="molecule type" value="Genomic_DNA"/>
</dbReference>
<protein>
    <submittedName>
        <fullName evidence="1">Uncharacterized protein</fullName>
    </submittedName>
</protein>
<reference evidence="1" key="1">
    <citation type="submission" date="2019-12" db="EMBL/GenBank/DDBJ databases">
        <title>Genome sequencing and annotation of Brassica cretica.</title>
        <authorList>
            <person name="Studholme D.J."/>
            <person name="Sarris P."/>
        </authorList>
    </citation>
    <scope>NUCLEOTIDE SEQUENCE</scope>
    <source>
        <strain evidence="1">PFS-109/04</strain>
        <tissue evidence="1">Leaf</tissue>
    </source>
</reference>
<proteinExistence type="predicted"/>